<name>A0ABY7AHU7_9ALTE</name>
<protein>
    <submittedName>
        <fullName evidence="2">Sugar phosphate isomerase/epimerase</fullName>
    </submittedName>
</protein>
<dbReference type="SUPFAM" id="SSF51658">
    <property type="entry name" value="Xylose isomerase-like"/>
    <property type="match status" value="1"/>
</dbReference>
<evidence type="ECO:0000313" key="2">
    <source>
        <dbReference type="EMBL" id="WAJ69187.1"/>
    </source>
</evidence>
<feature type="domain" description="Xylose isomerase-like TIM barrel" evidence="1">
    <location>
        <begin position="23"/>
        <end position="264"/>
    </location>
</feature>
<keyword evidence="3" id="KW-1185">Reference proteome</keyword>
<keyword evidence="2" id="KW-0413">Isomerase</keyword>
<evidence type="ECO:0000313" key="3">
    <source>
        <dbReference type="Proteomes" id="UP001163726"/>
    </source>
</evidence>
<reference evidence="2" key="1">
    <citation type="submission" date="2022-10" db="EMBL/GenBank/DDBJ databases">
        <title>Catenovulum adriacola sp. nov. isolated in the Harbour of Susak.</title>
        <authorList>
            <person name="Schoch T."/>
            <person name="Reich S.J."/>
            <person name="Stoeferle S."/>
            <person name="Flaiz M."/>
            <person name="Kazda M."/>
            <person name="Riedel C.U."/>
            <person name="Duerre P."/>
        </authorList>
    </citation>
    <scope>NUCLEOTIDE SEQUENCE</scope>
    <source>
        <strain evidence="2">TS8</strain>
    </source>
</reference>
<dbReference type="PANTHER" id="PTHR12110:SF21">
    <property type="entry name" value="XYLOSE ISOMERASE-LIKE TIM BARREL DOMAIN-CONTAINING PROTEIN"/>
    <property type="match status" value="1"/>
</dbReference>
<dbReference type="Pfam" id="PF01261">
    <property type="entry name" value="AP_endonuc_2"/>
    <property type="match status" value="1"/>
</dbReference>
<dbReference type="RefSeq" id="WP_268073379.1">
    <property type="nucleotide sequence ID" value="NZ_CP109965.1"/>
</dbReference>
<dbReference type="InterPro" id="IPR013022">
    <property type="entry name" value="Xyl_isomerase-like_TIM-brl"/>
</dbReference>
<dbReference type="InterPro" id="IPR036237">
    <property type="entry name" value="Xyl_isomerase-like_sf"/>
</dbReference>
<sequence>MILSLCTISFRHQLISIDQLAKWAQANHFQGIELWGIHAKNLASQPHYNKNWLAEFDLKATMLSDYLPLQASESELKEQVELFCRLAKHWGSKKVRTFAGKQGSADTTQADFIQLANRLKKVCDWMTPHGLSLIIETHPNTYADTVTSTEQLFEQVARDNLKLNFDVLHVWESKAQIIPAFERLKPVINHFHLKNISSAKLLDVFSPSTVYSASGSRKGIVPLFDGAVNYAEFLDYVNTHPDENVRDMEASLEWFGDQCKTVLNRDRYLIQRLQQTNEHAKRFVG</sequence>
<dbReference type="InterPro" id="IPR050312">
    <property type="entry name" value="IolE/XylAMocC-like"/>
</dbReference>
<organism evidence="2 3">
    <name type="scientific">Catenovulum adriaticum</name>
    <dbReference type="NCBI Taxonomy" id="2984846"/>
    <lineage>
        <taxon>Bacteria</taxon>
        <taxon>Pseudomonadati</taxon>
        <taxon>Pseudomonadota</taxon>
        <taxon>Gammaproteobacteria</taxon>
        <taxon>Alteromonadales</taxon>
        <taxon>Alteromonadaceae</taxon>
        <taxon>Catenovulum</taxon>
    </lineage>
</organism>
<gene>
    <name evidence="2" type="ORF">OLW01_08305</name>
</gene>
<dbReference type="PANTHER" id="PTHR12110">
    <property type="entry name" value="HYDROXYPYRUVATE ISOMERASE"/>
    <property type="match status" value="1"/>
</dbReference>
<evidence type="ECO:0000259" key="1">
    <source>
        <dbReference type="Pfam" id="PF01261"/>
    </source>
</evidence>
<dbReference type="Gene3D" id="3.20.20.150">
    <property type="entry name" value="Divalent-metal-dependent TIM barrel enzymes"/>
    <property type="match status" value="1"/>
</dbReference>
<proteinExistence type="predicted"/>
<dbReference type="Proteomes" id="UP001163726">
    <property type="component" value="Chromosome"/>
</dbReference>
<accession>A0ABY7AHU7</accession>
<dbReference type="GO" id="GO:0016853">
    <property type="term" value="F:isomerase activity"/>
    <property type="evidence" value="ECO:0007669"/>
    <property type="project" value="UniProtKB-KW"/>
</dbReference>
<dbReference type="EMBL" id="CP109965">
    <property type="protein sequence ID" value="WAJ69187.1"/>
    <property type="molecule type" value="Genomic_DNA"/>
</dbReference>